<dbReference type="Gene3D" id="3.50.70.20">
    <property type="entry name" value="Cytochrome P460"/>
    <property type="match status" value="1"/>
</dbReference>
<evidence type="ECO:0000313" key="3">
    <source>
        <dbReference type="Proteomes" id="UP000199328"/>
    </source>
</evidence>
<evidence type="ECO:0000259" key="1">
    <source>
        <dbReference type="Pfam" id="PF16694"/>
    </source>
</evidence>
<feature type="domain" description="Cytochrome P460" evidence="1">
    <location>
        <begin position="110"/>
        <end position="205"/>
    </location>
</feature>
<protein>
    <submittedName>
        <fullName evidence="2">Cytochrome P460</fullName>
    </submittedName>
</protein>
<name>A0A1G9GCA3_9RHOB</name>
<dbReference type="AlphaFoldDB" id="A0A1G9GCA3"/>
<dbReference type="InterPro" id="IPR032033">
    <property type="entry name" value="Cytochrome_P460"/>
</dbReference>
<proteinExistence type="predicted"/>
<dbReference type="STRING" id="990712.SAMN05216257_1074"/>
<reference evidence="3" key="1">
    <citation type="submission" date="2016-10" db="EMBL/GenBank/DDBJ databases">
        <authorList>
            <person name="Varghese N."/>
            <person name="Submissions S."/>
        </authorList>
    </citation>
    <scope>NUCLEOTIDE SEQUENCE [LARGE SCALE GENOMIC DNA]</scope>
    <source>
        <strain evidence="3">CGMCC 1.10789</strain>
    </source>
</reference>
<dbReference type="InterPro" id="IPR038142">
    <property type="entry name" value="Cytochrome_P460_sp"/>
</dbReference>
<dbReference type="CDD" id="cd20716">
    <property type="entry name" value="cyt_P460_fam"/>
    <property type="match status" value="1"/>
</dbReference>
<accession>A0A1G9GCA3</accession>
<evidence type="ECO:0000313" key="2">
    <source>
        <dbReference type="EMBL" id="SDK97903.1"/>
    </source>
</evidence>
<keyword evidence="3" id="KW-1185">Reference proteome</keyword>
<gene>
    <name evidence="2" type="ORF">SAMN05216257_1074</name>
</gene>
<sequence>MSVPPTYHAAGRTALTKTDDSAKGEWKMLTRTVALSLGLTAMLTAGAATAQEMMPFGGDEDTGYAAELWAAMEARGLVGENMIQAFPYEGTDPHGMMLETFYTRATVDGHTGTLVVKRNYGPAGVEAEQVLAEPGKHLGAITVMFRREKGYDPDNQDWFWAKYLPDGSLDRNPKGIALAGRVAKGMDAGCIACHAGAGGDDYIFTTDAIRPEM</sequence>
<dbReference type="EMBL" id="FNFV01000007">
    <property type="protein sequence ID" value="SDK97903.1"/>
    <property type="molecule type" value="Genomic_DNA"/>
</dbReference>
<organism evidence="2 3">
    <name type="scientific">Meinhardsimonia xiamenensis</name>
    <dbReference type="NCBI Taxonomy" id="990712"/>
    <lineage>
        <taxon>Bacteria</taxon>
        <taxon>Pseudomonadati</taxon>
        <taxon>Pseudomonadota</taxon>
        <taxon>Alphaproteobacteria</taxon>
        <taxon>Rhodobacterales</taxon>
        <taxon>Paracoccaceae</taxon>
        <taxon>Meinhardsimonia</taxon>
    </lineage>
</organism>
<dbReference type="Pfam" id="PF16694">
    <property type="entry name" value="Cytochrome_P460"/>
    <property type="match status" value="1"/>
</dbReference>
<dbReference type="Proteomes" id="UP000199328">
    <property type="component" value="Unassembled WGS sequence"/>
</dbReference>